<evidence type="ECO:0000313" key="1">
    <source>
        <dbReference type="EMBL" id="BAS21596.1"/>
    </source>
</evidence>
<sequence length="234" mass="26511">MAVIYYGEGTHDAGFVGFRVARTVGVADDYRQEYFSLREYSYATAHRLAYSLDRKWEAEAEEVKRQNKTCKRRRNSGPNIIADGLRAYIGIESRSRMGGKRTYFTPCFLVTKPGYGNGDIAFRVSTHGYNEAYEKAVETYCEIHNLTDEQYVELLDRMPSKEVFTGYLLDALLMRGHRATKAEILSKLGSVENEGVSPMAKGKTARTEFVAQSIGGRNNQATSYLVEKNMNLYK</sequence>
<reference evidence="1" key="1">
    <citation type="submission" date="2015-08" db="EMBL/GenBank/DDBJ databases">
        <title>Complete DNA Sequence of Pseudomonas syringae pv. actinidiae, the Causal Agent of Kiwifruit Canker Disease.</title>
        <authorList>
            <person name="Rikkerink E.H.A."/>
            <person name="Fineran P.C."/>
        </authorList>
    </citation>
    <scope>NUCLEOTIDE SEQUENCE</scope>
    <source>
        <strain evidence="1">KHM 243</strain>
        <plasmid evidence="1">pKHM-1</plasmid>
    </source>
</reference>
<dbReference type="AlphaFoldDB" id="A0A0K2S3B5"/>
<dbReference type="EMBL" id="AP014939">
    <property type="protein sequence ID" value="BAS21596.1"/>
    <property type="molecule type" value="Genomic_DNA"/>
</dbReference>
<keyword evidence="1" id="KW-0614">Plasmid</keyword>
<geneLocation type="plasmid" evidence="1">
    <name>pKHM-1</name>
</geneLocation>
<organism evidence="1">
    <name type="scientific">Citrobacter freundii</name>
    <dbReference type="NCBI Taxonomy" id="546"/>
    <lineage>
        <taxon>Bacteria</taxon>
        <taxon>Pseudomonadati</taxon>
        <taxon>Pseudomonadota</taxon>
        <taxon>Gammaproteobacteria</taxon>
        <taxon>Enterobacterales</taxon>
        <taxon>Enterobacteriaceae</taxon>
        <taxon>Citrobacter</taxon>
        <taxon>Citrobacter freundii complex</taxon>
    </lineage>
</organism>
<dbReference type="RefSeq" id="WP_242596795.1">
    <property type="nucleotide sequence ID" value="NZ_AP014939.1"/>
</dbReference>
<accession>A0A0K2S3B5</accession>
<protein>
    <submittedName>
        <fullName evidence="1">Uncharacterized protein</fullName>
    </submittedName>
</protein>
<proteinExistence type="predicted"/>
<name>A0A0K2S3B5_CITFR</name>